<evidence type="ECO:0000256" key="2">
    <source>
        <dbReference type="ARBA" id="ARBA00022840"/>
    </source>
</evidence>
<dbReference type="CDD" id="cd03221">
    <property type="entry name" value="ABCF_EF-3"/>
    <property type="match status" value="2"/>
</dbReference>
<dbReference type="RefSeq" id="WP_121682202.1">
    <property type="nucleotide sequence ID" value="NZ_RCVZ01000017.1"/>
</dbReference>
<dbReference type="AlphaFoldDB" id="A0A3L7JS47"/>
<evidence type="ECO:0000256" key="1">
    <source>
        <dbReference type="ARBA" id="ARBA00022741"/>
    </source>
</evidence>
<dbReference type="InterPro" id="IPR003439">
    <property type="entry name" value="ABC_transporter-like_ATP-bd"/>
</dbReference>
<feature type="coiled-coil region" evidence="3">
    <location>
        <begin position="573"/>
        <end position="600"/>
    </location>
</feature>
<protein>
    <submittedName>
        <fullName evidence="5">ABC transporter ATP-binding protein</fullName>
    </submittedName>
</protein>
<sequence>MIVCSVNEISKMYGGNKVFENLSLEIHEGDRIGLVGPNGTGKTTIFKLMAQYEPVDEGQIHVKKDLKVGYLPQIPQFDEGLTALEVLEKAFDEVKAIERELRGMEDVMKQELDEGKMQTLLEKYGVLQERFSFLGGYEIEANISKVANGLQIEQLLPQEFEKLSGGEKTKVCLAYLLLQSPDLLLLDEPTNHLDISAVEWLEQFLREHDGTVVIISHDRYFLDQVVNKVMDLEDGEIQIYHQNYSGFIQEKEEKLLREFQAYQEQQKKIKKMKETIKRLKEWANRANPPNEGLHKRARNMERALERMDKLKKPILERKKMNLQLDAADRSGKEVLMIKDGTKAFRGKLLFEDIQFQLFYQDRTAIIGDNGTGKSTILKMLMGEMAIDEGEVKQGSNLKLGYLSQHHTYHDPAMRVIDVFRDEVAVTEGDGRHILAKFLFYGHSVFRKVGQLSGGERMRLRLAQLMYQDINVLILDEPTNHLDIDSRDVLEDALEDFTGTILAVSHDRYFLNKLFHKTYCIHNKNLHFFDGGYEWARKKMMEKMEIQAEIVEEKQASEATVKHRTEPKQKKVDLDALESRMEQLEQDIASIQTNMLQEQDLEELQLLYGRQQTLEVEKQKLYQEWEEALG</sequence>
<dbReference type="PROSITE" id="PS50893">
    <property type="entry name" value="ABC_TRANSPORTER_2"/>
    <property type="match status" value="2"/>
</dbReference>
<dbReference type="NCBIfam" id="NF000355">
    <property type="entry name" value="ribo_prot_ABC_F"/>
    <property type="match status" value="1"/>
</dbReference>
<evidence type="ECO:0000259" key="4">
    <source>
        <dbReference type="PROSITE" id="PS50893"/>
    </source>
</evidence>
<dbReference type="Pfam" id="PF12848">
    <property type="entry name" value="ABC_tran_Xtn"/>
    <property type="match status" value="1"/>
</dbReference>
<evidence type="ECO:0000313" key="5">
    <source>
        <dbReference type="EMBL" id="RLQ93095.1"/>
    </source>
</evidence>
<dbReference type="InterPro" id="IPR003593">
    <property type="entry name" value="AAA+_ATPase"/>
</dbReference>
<keyword evidence="1" id="KW-0547">Nucleotide-binding</keyword>
<accession>A0A3L7JS47</accession>
<reference evidence="5 6" key="1">
    <citation type="submission" date="2018-10" db="EMBL/GenBank/DDBJ databases">
        <title>Falsibacillus sp. genome draft.</title>
        <authorList>
            <person name="Shi S."/>
        </authorList>
    </citation>
    <scope>NUCLEOTIDE SEQUENCE [LARGE SCALE GENOMIC DNA]</scope>
    <source>
        <strain evidence="5 6">GY 10110</strain>
    </source>
</reference>
<dbReference type="InterPro" id="IPR017871">
    <property type="entry name" value="ABC_transporter-like_CS"/>
</dbReference>
<dbReference type="GO" id="GO:0005524">
    <property type="term" value="F:ATP binding"/>
    <property type="evidence" value="ECO:0007669"/>
    <property type="project" value="UniProtKB-KW"/>
</dbReference>
<dbReference type="Gene3D" id="3.40.50.300">
    <property type="entry name" value="P-loop containing nucleotide triphosphate hydrolases"/>
    <property type="match status" value="2"/>
</dbReference>
<feature type="coiled-coil region" evidence="3">
    <location>
        <begin position="87"/>
        <end position="114"/>
    </location>
</feature>
<dbReference type="InterPro" id="IPR027417">
    <property type="entry name" value="P-loop_NTPase"/>
</dbReference>
<organism evidence="5 6">
    <name type="scientific">Falsibacillus albus</name>
    <dbReference type="NCBI Taxonomy" id="2478915"/>
    <lineage>
        <taxon>Bacteria</taxon>
        <taxon>Bacillati</taxon>
        <taxon>Bacillota</taxon>
        <taxon>Bacilli</taxon>
        <taxon>Bacillales</taxon>
        <taxon>Bacillaceae</taxon>
        <taxon>Falsibacillus</taxon>
    </lineage>
</organism>
<dbReference type="OrthoDB" id="9760950at2"/>
<dbReference type="InterPro" id="IPR032781">
    <property type="entry name" value="ABC_tran_Xtn"/>
</dbReference>
<dbReference type="PANTHER" id="PTHR42855">
    <property type="entry name" value="ABC TRANSPORTER ATP-BINDING SUBUNIT"/>
    <property type="match status" value="1"/>
</dbReference>
<feature type="coiled-coil region" evidence="3">
    <location>
        <begin position="248"/>
        <end position="310"/>
    </location>
</feature>
<dbReference type="GO" id="GO:0016887">
    <property type="term" value="F:ATP hydrolysis activity"/>
    <property type="evidence" value="ECO:0007669"/>
    <property type="project" value="InterPro"/>
</dbReference>
<dbReference type="SMART" id="SM00382">
    <property type="entry name" value="AAA"/>
    <property type="match status" value="2"/>
</dbReference>
<dbReference type="Proteomes" id="UP000276770">
    <property type="component" value="Unassembled WGS sequence"/>
</dbReference>
<feature type="domain" description="ABC transporter" evidence="4">
    <location>
        <begin position="4"/>
        <end position="259"/>
    </location>
</feature>
<keyword evidence="3" id="KW-0175">Coiled coil</keyword>
<proteinExistence type="predicted"/>
<evidence type="ECO:0000313" key="6">
    <source>
        <dbReference type="Proteomes" id="UP000276770"/>
    </source>
</evidence>
<evidence type="ECO:0000256" key="3">
    <source>
        <dbReference type="SAM" id="Coils"/>
    </source>
</evidence>
<keyword evidence="6" id="KW-1185">Reference proteome</keyword>
<gene>
    <name evidence="5" type="ORF">D9X91_18865</name>
</gene>
<dbReference type="SUPFAM" id="SSF52540">
    <property type="entry name" value="P-loop containing nucleoside triphosphate hydrolases"/>
    <property type="match status" value="2"/>
</dbReference>
<dbReference type="Pfam" id="PF00005">
    <property type="entry name" value="ABC_tran"/>
    <property type="match status" value="2"/>
</dbReference>
<name>A0A3L7JS47_9BACI</name>
<dbReference type="FunFam" id="3.40.50.300:FF:001807">
    <property type="entry name" value="ABC transporter ATP-binding protein"/>
    <property type="match status" value="1"/>
</dbReference>
<comment type="caution">
    <text evidence="5">The sequence shown here is derived from an EMBL/GenBank/DDBJ whole genome shotgun (WGS) entry which is preliminary data.</text>
</comment>
<dbReference type="PANTHER" id="PTHR42855:SF2">
    <property type="entry name" value="DRUG RESISTANCE ABC TRANSPORTER,ATP-BINDING PROTEIN"/>
    <property type="match status" value="1"/>
</dbReference>
<dbReference type="InterPro" id="IPR051309">
    <property type="entry name" value="ABCF_ATPase"/>
</dbReference>
<keyword evidence="2 5" id="KW-0067">ATP-binding</keyword>
<dbReference type="EMBL" id="RCVZ01000017">
    <property type="protein sequence ID" value="RLQ93095.1"/>
    <property type="molecule type" value="Genomic_DNA"/>
</dbReference>
<dbReference type="PROSITE" id="PS00211">
    <property type="entry name" value="ABC_TRANSPORTER_1"/>
    <property type="match status" value="1"/>
</dbReference>
<feature type="domain" description="ABC transporter" evidence="4">
    <location>
        <begin position="335"/>
        <end position="547"/>
    </location>
</feature>
<dbReference type="FunFam" id="3.40.50.300:FF:000011">
    <property type="entry name" value="Putative ABC transporter ATP-binding component"/>
    <property type="match status" value="1"/>
</dbReference>